<evidence type="ECO:0000256" key="1">
    <source>
        <dbReference type="ARBA" id="ARBA00023015"/>
    </source>
</evidence>
<dbReference type="EC" id="2.7.7.8" evidence="5"/>
<keyword evidence="6" id="KW-1185">Reference proteome</keyword>
<dbReference type="PANTHER" id="PTHR46796:SF13">
    <property type="entry name" value="HTH-TYPE TRANSCRIPTIONAL ACTIVATOR RHAS"/>
    <property type="match status" value="1"/>
</dbReference>
<proteinExistence type="predicted"/>
<evidence type="ECO:0000259" key="4">
    <source>
        <dbReference type="PROSITE" id="PS01124"/>
    </source>
</evidence>
<dbReference type="PROSITE" id="PS01124">
    <property type="entry name" value="HTH_ARAC_FAMILY_2"/>
    <property type="match status" value="1"/>
</dbReference>
<dbReference type="InterPro" id="IPR018060">
    <property type="entry name" value="HTH_AraC"/>
</dbReference>
<dbReference type="Proteomes" id="UP000006242">
    <property type="component" value="Unassembled WGS sequence"/>
</dbReference>
<name>U2G2N5_9GAMM</name>
<dbReference type="GO" id="GO:0004654">
    <property type="term" value="F:polyribonucleotide nucleotidyltransferase activity"/>
    <property type="evidence" value="ECO:0007669"/>
    <property type="project" value="UniProtKB-EC"/>
</dbReference>
<keyword evidence="5" id="KW-0548">Nucleotidyltransferase</keyword>
<dbReference type="EMBL" id="AFNV02000003">
    <property type="protein sequence ID" value="ERJ20448.1"/>
    <property type="molecule type" value="Genomic_DNA"/>
</dbReference>
<sequence>MSLHSTTAPEEDHLERRIGAAELDRHAAHLGRDYQTHIADDSPPLEGQFGVDALPGGLVLRHASVRNCQDMHSRLRLRPSLKLILVLGGEVDVRFGGQPLPVGPGESYAYAVHLHETTPFERRARRNSLEHSLTLTVPHDWLRQRLVTLGDGRTDTRLPQEPHLCMQPWHPSSALRASAQALIASDSDGAGAGPARRLRCESLALAMAAEALPALLDAPATNEPPRPIDARRLRRMRDLVERPASSPLTVDALAREAGMSRSSLQRHFQICYGMSVQKFLRQRRLQTADRALREDGASVVRAAELAGYTSAANFATAYRRLYGIAPSERRRGVTSAEEAE</sequence>
<reference evidence="5 6" key="2">
    <citation type="journal article" date="2013" name="PLoS ONE">
        <title>INDIGO - INtegrated Data Warehouse of MIcrobial GenOmes with Examples from the Red Sea Extremophiles.</title>
        <authorList>
            <person name="Alam I."/>
            <person name="Antunes A."/>
            <person name="Kamau A.A."/>
            <person name="Ba Alawi W."/>
            <person name="Kalkatawi M."/>
            <person name="Stingl U."/>
            <person name="Bajic V.B."/>
        </authorList>
    </citation>
    <scope>NUCLEOTIDE SEQUENCE [LARGE SCALE GENOMIC DNA]</scope>
    <source>
        <strain evidence="5 6">E1L3A</strain>
    </source>
</reference>
<dbReference type="SMART" id="SM00342">
    <property type="entry name" value="HTH_ARAC"/>
    <property type="match status" value="1"/>
</dbReference>
<keyword evidence="5" id="KW-0808">Transferase</keyword>
<evidence type="ECO:0000256" key="2">
    <source>
        <dbReference type="ARBA" id="ARBA00023125"/>
    </source>
</evidence>
<dbReference type="Pfam" id="PF12833">
    <property type="entry name" value="HTH_18"/>
    <property type="match status" value="1"/>
</dbReference>
<dbReference type="RefSeq" id="WP_006914152.1">
    <property type="nucleotide sequence ID" value="NZ_AFNV02000003.1"/>
</dbReference>
<organism evidence="5 6">
    <name type="scientific">Salinisphaera shabanensis E1L3A</name>
    <dbReference type="NCBI Taxonomy" id="1033802"/>
    <lineage>
        <taxon>Bacteria</taxon>
        <taxon>Pseudomonadati</taxon>
        <taxon>Pseudomonadota</taxon>
        <taxon>Gammaproteobacteria</taxon>
        <taxon>Salinisphaerales</taxon>
        <taxon>Salinisphaeraceae</taxon>
        <taxon>Salinisphaera</taxon>
    </lineage>
</organism>
<gene>
    <name evidence="5" type="ORF">SSPSH_000558</name>
</gene>
<dbReference type="OrthoDB" id="8766450at2"/>
<dbReference type="AlphaFoldDB" id="U2G2N5"/>
<dbReference type="eggNOG" id="COG2207">
    <property type="taxonomic scope" value="Bacteria"/>
</dbReference>
<dbReference type="PANTHER" id="PTHR46796">
    <property type="entry name" value="HTH-TYPE TRANSCRIPTIONAL ACTIVATOR RHAS-RELATED"/>
    <property type="match status" value="1"/>
</dbReference>
<protein>
    <submittedName>
        <fullName evidence="5">Transcriptional regulatory protein</fullName>
        <ecNumber evidence="5">2.7.7.8</ecNumber>
    </submittedName>
</protein>
<dbReference type="InterPro" id="IPR050204">
    <property type="entry name" value="AraC_XylS_family_regulators"/>
</dbReference>
<comment type="caution">
    <text evidence="5">The sequence shown here is derived from an EMBL/GenBank/DDBJ whole genome shotgun (WGS) entry which is preliminary data.</text>
</comment>
<evidence type="ECO:0000256" key="3">
    <source>
        <dbReference type="ARBA" id="ARBA00023163"/>
    </source>
</evidence>
<dbReference type="InterPro" id="IPR009057">
    <property type="entry name" value="Homeodomain-like_sf"/>
</dbReference>
<reference evidence="5 6" key="1">
    <citation type="journal article" date="2011" name="J. Bacteriol.">
        <title>Genome sequence of Salinisphaera shabanensis, a gammaproteobacterium from the harsh, variable environment of the brine-seawater interface of the Shaban Deep in the Red Sea.</title>
        <authorList>
            <person name="Antunes A."/>
            <person name="Alam I."/>
            <person name="Bajic V.B."/>
            <person name="Stingl U."/>
        </authorList>
    </citation>
    <scope>NUCLEOTIDE SEQUENCE [LARGE SCALE GENOMIC DNA]</scope>
    <source>
        <strain evidence="5 6">E1L3A</strain>
    </source>
</reference>
<evidence type="ECO:0000313" key="5">
    <source>
        <dbReference type="EMBL" id="ERJ20448.1"/>
    </source>
</evidence>
<keyword evidence="2" id="KW-0238">DNA-binding</keyword>
<keyword evidence="3" id="KW-0804">Transcription</keyword>
<keyword evidence="1" id="KW-0805">Transcription regulation</keyword>
<accession>U2G2N5</accession>
<dbReference type="STRING" id="1033802.SSPSH_000558"/>
<dbReference type="Gene3D" id="1.10.10.60">
    <property type="entry name" value="Homeodomain-like"/>
    <property type="match status" value="1"/>
</dbReference>
<dbReference type="SUPFAM" id="SSF46689">
    <property type="entry name" value="Homeodomain-like"/>
    <property type="match status" value="2"/>
</dbReference>
<dbReference type="GO" id="GO:0043565">
    <property type="term" value="F:sequence-specific DNA binding"/>
    <property type="evidence" value="ECO:0007669"/>
    <property type="project" value="InterPro"/>
</dbReference>
<evidence type="ECO:0000313" key="6">
    <source>
        <dbReference type="Proteomes" id="UP000006242"/>
    </source>
</evidence>
<dbReference type="GO" id="GO:0003700">
    <property type="term" value="F:DNA-binding transcription factor activity"/>
    <property type="evidence" value="ECO:0007669"/>
    <property type="project" value="InterPro"/>
</dbReference>
<feature type="domain" description="HTH araC/xylS-type" evidence="4">
    <location>
        <begin position="234"/>
        <end position="332"/>
    </location>
</feature>